<evidence type="ECO:0000313" key="1">
    <source>
        <dbReference type="EMBL" id="KAH1107954.1"/>
    </source>
</evidence>
<dbReference type="AlphaFoldDB" id="A0A9D4ADL1"/>
<organism evidence="1 2">
    <name type="scientific">Gossypium stocksii</name>
    <dbReference type="NCBI Taxonomy" id="47602"/>
    <lineage>
        <taxon>Eukaryota</taxon>
        <taxon>Viridiplantae</taxon>
        <taxon>Streptophyta</taxon>
        <taxon>Embryophyta</taxon>
        <taxon>Tracheophyta</taxon>
        <taxon>Spermatophyta</taxon>
        <taxon>Magnoliopsida</taxon>
        <taxon>eudicotyledons</taxon>
        <taxon>Gunneridae</taxon>
        <taxon>Pentapetalae</taxon>
        <taxon>rosids</taxon>
        <taxon>malvids</taxon>
        <taxon>Malvales</taxon>
        <taxon>Malvaceae</taxon>
        <taxon>Malvoideae</taxon>
        <taxon>Gossypium</taxon>
    </lineage>
</organism>
<reference evidence="1 2" key="1">
    <citation type="journal article" date="2021" name="Plant Biotechnol. J.">
        <title>Multi-omics assisted identification of the key and species-specific regulatory components of drought-tolerant mechanisms in Gossypium stocksii.</title>
        <authorList>
            <person name="Yu D."/>
            <person name="Ke L."/>
            <person name="Zhang D."/>
            <person name="Wu Y."/>
            <person name="Sun Y."/>
            <person name="Mei J."/>
            <person name="Sun J."/>
            <person name="Sun Y."/>
        </authorList>
    </citation>
    <scope>NUCLEOTIDE SEQUENCE [LARGE SCALE GENOMIC DNA]</scope>
    <source>
        <strain evidence="2">cv. E1</strain>
        <tissue evidence="1">Leaf</tissue>
    </source>
</reference>
<protein>
    <submittedName>
        <fullName evidence="1">Uncharacterized protein</fullName>
    </submittedName>
</protein>
<gene>
    <name evidence="1" type="ORF">J1N35_011722</name>
</gene>
<sequence length="83" mass="9436">MYCIWINGKGTIEGLDEVRNGKIGLSIRYCHTVISCGNYDGEAPSFPEGTLWCLSINVRIGELKEWMECNRQGNIKITAWPWV</sequence>
<dbReference type="Proteomes" id="UP000828251">
    <property type="component" value="Unassembled WGS sequence"/>
</dbReference>
<dbReference type="EMBL" id="JAIQCV010000004">
    <property type="protein sequence ID" value="KAH1107954.1"/>
    <property type="molecule type" value="Genomic_DNA"/>
</dbReference>
<evidence type="ECO:0000313" key="2">
    <source>
        <dbReference type="Proteomes" id="UP000828251"/>
    </source>
</evidence>
<keyword evidence="2" id="KW-1185">Reference proteome</keyword>
<proteinExistence type="predicted"/>
<comment type="caution">
    <text evidence="1">The sequence shown here is derived from an EMBL/GenBank/DDBJ whole genome shotgun (WGS) entry which is preliminary data.</text>
</comment>
<accession>A0A9D4ADL1</accession>
<name>A0A9D4ADL1_9ROSI</name>